<organism evidence="3 4">
    <name type="scientific">Glutamicibacter creatinolyticus</name>
    <dbReference type="NCBI Taxonomy" id="162496"/>
    <lineage>
        <taxon>Bacteria</taxon>
        <taxon>Bacillati</taxon>
        <taxon>Actinomycetota</taxon>
        <taxon>Actinomycetes</taxon>
        <taxon>Micrococcales</taxon>
        <taxon>Micrococcaceae</taxon>
        <taxon>Glutamicibacter</taxon>
    </lineage>
</organism>
<dbReference type="RefSeq" id="WP_138174884.1">
    <property type="nucleotide sequence ID" value="NZ_CP034412.1"/>
</dbReference>
<dbReference type="Proteomes" id="UP000307000">
    <property type="component" value="Chromosome"/>
</dbReference>
<dbReference type="InterPro" id="IPR036249">
    <property type="entry name" value="Thioredoxin-like_sf"/>
</dbReference>
<sequence>MSSTNPRPSKSERQAGAREKAAQIRAAQEAAEKRKSLFVKLGVVAAVVVVIALVVVLILQNQSGKVADSGTAPKGGNAAGGITLVSDTEFASTSEVNVDVNNAGEAQQGAEPKPRDLKVGAKGEPVNITIYADANCVHCADFEKTYGQQLHQWLADGKVTVEYRMVGYLDRGSATNYSSRAANAMACVADADPSAYLGFVEGVFAHYEQGEMKNAQLAELAKSKGVDVSKCIDDGNFRPFVQYTTAAAQADGIAGTPTIFVQDKEFVLGQDDFVAQVEAAMKANA</sequence>
<dbReference type="Gene3D" id="3.40.30.10">
    <property type="entry name" value="Glutaredoxin"/>
    <property type="match status" value="1"/>
</dbReference>
<dbReference type="PANTHER" id="PTHR35272:SF3">
    <property type="entry name" value="THIOL:DISULFIDE INTERCHANGE PROTEIN DSBC"/>
    <property type="match status" value="1"/>
</dbReference>
<keyword evidence="4" id="KW-1185">Reference proteome</keyword>
<dbReference type="PANTHER" id="PTHR35272">
    <property type="entry name" value="THIOL:DISULFIDE INTERCHANGE PROTEIN DSBC-RELATED"/>
    <property type="match status" value="1"/>
</dbReference>
<keyword evidence="1" id="KW-1133">Transmembrane helix</keyword>
<keyword evidence="1" id="KW-0472">Membrane</keyword>
<proteinExistence type="predicted"/>
<feature type="transmembrane region" description="Helical" evidence="1">
    <location>
        <begin position="37"/>
        <end position="59"/>
    </location>
</feature>
<dbReference type="KEGG" id="gcr:GcLGCM259_0443"/>
<dbReference type="InterPro" id="IPR012336">
    <property type="entry name" value="Thioredoxin-like_fold"/>
</dbReference>
<evidence type="ECO:0000313" key="4">
    <source>
        <dbReference type="Proteomes" id="UP000307000"/>
    </source>
</evidence>
<accession>A0A5B7WQ70</accession>
<dbReference type="EMBL" id="CP034412">
    <property type="protein sequence ID" value="QCY46211.1"/>
    <property type="molecule type" value="Genomic_DNA"/>
</dbReference>
<keyword evidence="3" id="KW-0418">Kinase</keyword>
<evidence type="ECO:0000313" key="3">
    <source>
        <dbReference type="EMBL" id="QCY46211.1"/>
    </source>
</evidence>
<evidence type="ECO:0000256" key="1">
    <source>
        <dbReference type="SAM" id="Phobius"/>
    </source>
</evidence>
<keyword evidence="3" id="KW-0808">Transferase</keyword>
<keyword evidence="1" id="KW-0812">Transmembrane</keyword>
<dbReference type="Pfam" id="PF13462">
    <property type="entry name" value="Thioredoxin_4"/>
    <property type="match status" value="1"/>
</dbReference>
<dbReference type="InterPro" id="IPR051470">
    <property type="entry name" value="Thiol:disulfide_interchange"/>
</dbReference>
<name>A0A5B7WQ70_9MICC</name>
<feature type="domain" description="Thioredoxin-like fold" evidence="2">
    <location>
        <begin position="116"/>
        <end position="277"/>
    </location>
</feature>
<dbReference type="GO" id="GO:0016301">
    <property type="term" value="F:kinase activity"/>
    <property type="evidence" value="ECO:0007669"/>
    <property type="project" value="UniProtKB-KW"/>
</dbReference>
<evidence type="ECO:0000259" key="2">
    <source>
        <dbReference type="Pfam" id="PF13462"/>
    </source>
</evidence>
<dbReference type="AlphaFoldDB" id="A0A5B7WQ70"/>
<dbReference type="SUPFAM" id="SSF52833">
    <property type="entry name" value="Thioredoxin-like"/>
    <property type="match status" value="1"/>
</dbReference>
<gene>
    <name evidence="3" type="primary">pknE</name>
    <name evidence="3" type="ORF">GcLGCM259_0443</name>
</gene>
<protein>
    <submittedName>
        <fullName evidence="3">Serine/threonine-protein kinase PknE</fullName>
    </submittedName>
</protein>
<reference evidence="3 4" key="1">
    <citation type="submission" date="2018-12" db="EMBL/GenBank/DDBJ databases">
        <title>Complete Genome Sequence of Glutamicibacter creatinolyticus strain LGCM259,isolated from an abscess of a 12-year-old mare in Italy.</title>
        <authorList>
            <person name="Santos R.G."/>
            <person name="Silva A.L."/>
            <person name="Seyffert N."/>
            <person name="Castro T.L.P."/>
            <person name="Attili A.R."/>
            <person name="Rifici C."/>
            <person name="Mazzullo G."/>
            <person name="Brenig B."/>
            <person name="Venanzi F."/>
            <person name="Azevedo V."/>
        </authorList>
    </citation>
    <scope>NUCLEOTIDE SEQUENCE [LARGE SCALE GENOMIC DNA]</scope>
    <source>
        <strain evidence="3 4">LGCM 259</strain>
    </source>
</reference>